<organism evidence="1 2">
    <name type="scientific">Nocardia cyriacigeorgica</name>
    <dbReference type="NCBI Taxonomy" id="135487"/>
    <lineage>
        <taxon>Bacteria</taxon>
        <taxon>Bacillati</taxon>
        <taxon>Actinomycetota</taxon>
        <taxon>Actinomycetes</taxon>
        <taxon>Mycobacteriales</taxon>
        <taxon>Nocardiaceae</taxon>
        <taxon>Nocardia</taxon>
    </lineage>
</organism>
<evidence type="ECO:0000313" key="2">
    <source>
        <dbReference type="Proteomes" id="UP000290439"/>
    </source>
</evidence>
<protein>
    <submittedName>
        <fullName evidence="1">Uncharacterized protein</fullName>
    </submittedName>
</protein>
<name>A0A2L2JZQ9_9NOCA</name>
<proteinExistence type="predicted"/>
<dbReference type="AlphaFoldDB" id="A0A2L2JZQ9"/>
<gene>
    <name evidence="1" type="ORF">NCTC10797_02524</name>
</gene>
<dbReference type="Proteomes" id="UP000290439">
    <property type="component" value="Chromosome"/>
</dbReference>
<dbReference type="InterPro" id="IPR025350">
    <property type="entry name" value="DUF4254"/>
</dbReference>
<sequence length="141" mass="15648">MIPSKELVLAACRGLPHADHPMLDAAGELTQLHEQRERTPVSALAKLDRRRGQLVRAIDRWVTLATPIPHGSARLHSETVGSIVDRMAQLTVQAFVASAHAPDTVYYDAWVRLHEVADSYQDLIVEVLDGNRRLPDAAGEW</sequence>
<dbReference type="RefSeq" id="WP_036538320.1">
    <property type="nucleotide sequence ID" value="NZ_JADLPI010000012.1"/>
</dbReference>
<dbReference type="OrthoDB" id="3352146at2"/>
<dbReference type="EMBL" id="LR215973">
    <property type="protein sequence ID" value="VFA98748.1"/>
    <property type="molecule type" value="Genomic_DNA"/>
</dbReference>
<reference evidence="1 2" key="1">
    <citation type="submission" date="2019-02" db="EMBL/GenBank/DDBJ databases">
        <authorList>
            <consortium name="Pathogen Informatics"/>
        </authorList>
    </citation>
    <scope>NUCLEOTIDE SEQUENCE [LARGE SCALE GENOMIC DNA]</scope>
    <source>
        <strain evidence="1 2">3012STDY6756504</strain>
    </source>
</reference>
<evidence type="ECO:0000313" key="1">
    <source>
        <dbReference type="EMBL" id="VFA98748.1"/>
    </source>
</evidence>
<accession>A0A2L2JZQ9</accession>
<dbReference type="Pfam" id="PF14063">
    <property type="entry name" value="DUF4254"/>
    <property type="match status" value="1"/>
</dbReference>